<evidence type="ECO:0000259" key="1">
    <source>
        <dbReference type="SMART" id="SM00421"/>
    </source>
</evidence>
<keyword evidence="2" id="KW-0238">DNA-binding</keyword>
<dbReference type="InterPro" id="IPR000792">
    <property type="entry name" value="Tscrpt_reg_LuxR_C"/>
</dbReference>
<dbReference type="InterPro" id="IPR036388">
    <property type="entry name" value="WH-like_DNA-bd_sf"/>
</dbReference>
<comment type="caution">
    <text evidence="2">The sequence shown here is derived from an EMBL/GenBank/DDBJ whole genome shotgun (WGS) entry which is preliminary data.</text>
</comment>
<dbReference type="SMART" id="SM00421">
    <property type="entry name" value="HTH_LUXR"/>
    <property type="match status" value="1"/>
</dbReference>
<dbReference type="Gene3D" id="1.10.10.10">
    <property type="entry name" value="Winged helix-like DNA-binding domain superfamily/Winged helix DNA-binding domain"/>
    <property type="match status" value="1"/>
</dbReference>
<accession>A0A2T0W769</accession>
<reference evidence="2 3" key="1">
    <citation type="submission" date="2018-03" db="EMBL/GenBank/DDBJ databases">
        <title>Genomic Encyclopedia of Archaeal and Bacterial Type Strains, Phase II (KMG-II): from individual species to whole genera.</title>
        <authorList>
            <person name="Goeker M."/>
        </authorList>
    </citation>
    <scope>NUCLEOTIDE SEQUENCE [LARGE SCALE GENOMIC DNA]</scope>
    <source>
        <strain evidence="2 3">DSM 100212</strain>
    </source>
</reference>
<dbReference type="GO" id="GO:0006355">
    <property type="term" value="P:regulation of DNA-templated transcription"/>
    <property type="evidence" value="ECO:0007669"/>
    <property type="project" value="InterPro"/>
</dbReference>
<dbReference type="InterPro" id="IPR016032">
    <property type="entry name" value="Sig_transdc_resp-reg_C-effctor"/>
</dbReference>
<evidence type="ECO:0000313" key="2">
    <source>
        <dbReference type="EMBL" id="PRY82542.1"/>
    </source>
</evidence>
<gene>
    <name evidence="2" type="ORF">CLV74_1424</name>
</gene>
<sequence length="291" mass="31593">MRVERAGNTIFSVRQGASPELPSDSVLRMRFDRVYGQEDLTSAALEGPTRLMKARIDGVTSVVLMVVRPAHARDFRSVEGQYLSGLAPFLGQATEGYLAALRTQSLAQFDAEAGAQLGAGWILFDTAGKILALSDFAAEWEAAQGLRLSERRRFEPTDPAIAAAFRGAFSRAVADTGAQTLRISDTPLTEMVLRPDMFQEEPVIRAVLRVAPDYARLFDTQFATHFGLSPSEARLLARLCAGDSLKQASEVLGWTIETTRSCSKQIYARTGVSGQPALIKLVYDSAVLSCG</sequence>
<dbReference type="GO" id="GO:0003677">
    <property type="term" value="F:DNA binding"/>
    <property type="evidence" value="ECO:0007669"/>
    <property type="project" value="UniProtKB-KW"/>
</dbReference>
<protein>
    <submittedName>
        <fullName evidence="2">DNA-binding CsgD family transcriptional regulator</fullName>
    </submittedName>
</protein>
<name>A0A2T0W769_9RHOB</name>
<evidence type="ECO:0000313" key="3">
    <source>
        <dbReference type="Proteomes" id="UP000238392"/>
    </source>
</evidence>
<dbReference type="EMBL" id="PVTQ01000042">
    <property type="protein sequence ID" value="PRY82542.1"/>
    <property type="molecule type" value="Genomic_DNA"/>
</dbReference>
<dbReference type="SUPFAM" id="SSF46894">
    <property type="entry name" value="C-terminal effector domain of the bipartite response regulators"/>
    <property type="match status" value="1"/>
</dbReference>
<feature type="domain" description="HTH luxR-type" evidence="1">
    <location>
        <begin position="225"/>
        <end position="282"/>
    </location>
</feature>
<keyword evidence="3" id="KW-1185">Reference proteome</keyword>
<dbReference type="AlphaFoldDB" id="A0A2T0W769"/>
<organism evidence="2 3">
    <name type="scientific">Donghicola tyrosinivorans</name>
    <dbReference type="NCBI Taxonomy" id="1652492"/>
    <lineage>
        <taxon>Bacteria</taxon>
        <taxon>Pseudomonadati</taxon>
        <taxon>Pseudomonadota</taxon>
        <taxon>Alphaproteobacteria</taxon>
        <taxon>Rhodobacterales</taxon>
        <taxon>Roseobacteraceae</taxon>
        <taxon>Donghicola</taxon>
    </lineage>
</organism>
<proteinExistence type="predicted"/>
<dbReference type="Proteomes" id="UP000238392">
    <property type="component" value="Unassembled WGS sequence"/>
</dbReference>